<evidence type="ECO:0000313" key="2">
    <source>
        <dbReference type="EMBL" id="QHJ10941.1"/>
    </source>
</evidence>
<dbReference type="PANTHER" id="PTHR47786:SF2">
    <property type="entry name" value="GLYCOSYL HYDROLASE FAMILY 13 CATALYTIC DOMAIN-CONTAINING PROTEIN"/>
    <property type="match status" value="1"/>
</dbReference>
<dbReference type="CDD" id="cd11313">
    <property type="entry name" value="AmyAc_arch_bac_AmyA"/>
    <property type="match status" value="1"/>
</dbReference>
<dbReference type="KEGG" id="pmes:FX988_01163"/>
<name>A0A857JIY7_9ALTE</name>
<keyword evidence="2" id="KW-0378">Hydrolase</keyword>
<keyword evidence="3" id="KW-1185">Reference proteome</keyword>
<dbReference type="AlphaFoldDB" id="A0A857JIY7"/>
<evidence type="ECO:0000259" key="1">
    <source>
        <dbReference type="SMART" id="SM00642"/>
    </source>
</evidence>
<dbReference type="RefSeq" id="WP_160178738.1">
    <property type="nucleotide sequence ID" value="NZ_CP047656.1"/>
</dbReference>
<evidence type="ECO:0000313" key="3">
    <source>
        <dbReference type="Proteomes" id="UP000464524"/>
    </source>
</evidence>
<dbReference type="SUPFAM" id="SSF51445">
    <property type="entry name" value="(Trans)glycosidases"/>
    <property type="match status" value="1"/>
</dbReference>
<feature type="domain" description="Glycosyl hydrolase family 13 catalytic" evidence="1">
    <location>
        <begin position="38"/>
        <end position="355"/>
    </location>
</feature>
<keyword evidence="2" id="KW-0326">Glycosidase</keyword>
<accession>A0A857JIY7</accession>
<dbReference type="SMART" id="SM00642">
    <property type="entry name" value="Aamy"/>
    <property type="match status" value="1"/>
</dbReference>
<gene>
    <name evidence="2" type="ORF">FX988_01163</name>
</gene>
<reference evidence="2 3" key="1">
    <citation type="submission" date="2019-12" db="EMBL/GenBank/DDBJ databases">
        <title>Genome sequencing and assembly of endphytes of Porphyra tenera.</title>
        <authorList>
            <person name="Park J.M."/>
            <person name="Shin R."/>
            <person name="Jo S.H."/>
        </authorList>
    </citation>
    <scope>NUCLEOTIDE SEQUENCE [LARGE SCALE GENOMIC DNA]</scope>
    <source>
        <strain evidence="2 3">GPM4</strain>
    </source>
</reference>
<dbReference type="GO" id="GO:0004556">
    <property type="term" value="F:alpha-amylase activity"/>
    <property type="evidence" value="ECO:0007669"/>
    <property type="project" value="UniProtKB-EC"/>
</dbReference>
<dbReference type="Proteomes" id="UP000464524">
    <property type="component" value="Chromosome"/>
</dbReference>
<dbReference type="InterPro" id="IPR006047">
    <property type="entry name" value="GH13_cat_dom"/>
</dbReference>
<dbReference type="SUPFAM" id="SSF51011">
    <property type="entry name" value="Glycosyl hydrolase domain"/>
    <property type="match status" value="1"/>
</dbReference>
<dbReference type="EMBL" id="CP047656">
    <property type="protein sequence ID" value="QHJ10941.1"/>
    <property type="molecule type" value="Genomic_DNA"/>
</dbReference>
<protein>
    <submittedName>
        <fullName evidence="2">Alpha-amylase 2</fullName>
        <ecNumber evidence="2">3.2.1.1</ecNumber>
    </submittedName>
</protein>
<dbReference type="Pfam" id="PF00128">
    <property type="entry name" value="Alpha-amylase"/>
    <property type="match status" value="1"/>
</dbReference>
<dbReference type="Gene3D" id="3.20.20.80">
    <property type="entry name" value="Glycosidases"/>
    <property type="match status" value="1"/>
</dbReference>
<dbReference type="OrthoDB" id="9805159at2"/>
<organism evidence="2 3">
    <name type="scientific">Paraglaciecola mesophila</name>
    <dbReference type="NCBI Taxonomy" id="197222"/>
    <lineage>
        <taxon>Bacteria</taxon>
        <taxon>Pseudomonadati</taxon>
        <taxon>Pseudomonadota</taxon>
        <taxon>Gammaproteobacteria</taxon>
        <taxon>Alteromonadales</taxon>
        <taxon>Alteromonadaceae</taxon>
        <taxon>Paraglaciecola</taxon>
    </lineage>
</organism>
<proteinExistence type="predicted"/>
<dbReference type="EC" id="3.2.1.1" evidence="2"/>
<dbReference type="PANTHER" id="PTHR47786">
    <property type="entry name" value="ALPHA-1,4-GLUCAN:MALTOSE-1-PHOSPHATE MALTOSYLTRANSFERASE"/>
    <property type="match status" value="1"/>
</dbReference>
<sequence>MPVIEPANGISTELDPYQPQTLVNIQTPDWSKDAVIYEINLRQFTREGTFRAAETHLPRLKQLGVGILWLMPIHPIGKKNRKGSLGSPYAVRDYFALNSEFGCIEDMRHFVDYAHELGLYVIIDWVANHSAWDNVLVEQHPNWYATDIEGNFTPTPWWDWNDIIDFDYSQPELRAYMASAMRYWVNETDIDGYRCDVAGFVPQDFWVLVRRQLDAIKPVFMLAEWESRDLHYDAFDMSYAWSWNEAMHGIAQGKLPLSKLYKYYSWNEKSFPQASMRMTFVSNHDKNAWDGTQFEQFGDALECAIVLSVLGEGMPLIYNGQEAGNPKRLAFFERDPIDWRGHRIGDLYTDLIALKKAHSALHNGQWGARMMPITNSHPDKVFSFMRQDKASKVIVMLNLSGESIPLSLTSRAVFGSVEDWHTGERIELTSKCEFNLGPWQWLIFTA</sequence>
<dbReference type="GO" id="GO:0005975">
    <property type="term" value="P:carbohydrate metabolic process"/>
    <property type="evidence" value="ECO:0007669"/>
    <property type="project" value="InterPro"/>
</dbReference>
<dbReference type="InterPro" id="IPR017853">
    <property type="entry name" value="GH"/>
</dbReference>